<dbReference type="SUPFAM" id="SSF56784">
    <property type="entry name" value="HAD-like"/>
    <property type="match status" value="1"/>
</dbReference>
<dbReference type="PANTHER" id="PTHR43434:SF1">
    <property type="entry name" value="PHOSPHOGLYCOLATE PHOSPHATASE"/>
    <property type="match status" value="1"/>
</dbReference>
<comment type="caution">
    <text evidence="1">The sequence shown here is derived from an EMBL/GenBank/DDBJ whole genome shotgun (WGS) entry which is preliminary data.</text>
</comment>
<accession>A0A927BQD5</accession>
<protein>
    <submittedName>
        <fullName evidence="1">HAD family hydrolase</fullName>
    </submittedName>
</protein>
<dbReference type="InterPro" id="IPR023214">
    <property type="entry name" value="HAD_sf"/>
</dbReference>
<keyword evidence="1" id="KW-0378">Hydrolase</keyword>
<dbReference type="Gene3D" id="3.40.50.1000">
    <property type="entry name" value="HAD superfamily/HAD-like"/>
    <property type="match status" value="1"/>
</dbReference>
<organism evidence="1 2">
    <name type="scientific">Paenibacillus sabuli</name>
    <dbReference type="NCBI Taxonomy" id="2772509"/>
    <lineage>
        <taxon>Bacteria</taxon>
        <taxon>Bacillati</taxon>
        <taxon>Bacillota</taxon>
        <taxon>Bacilli</taxon>
        <taxon>Bacillales</taxon>
        <taxon>Paenibacillaceae</taxon>
        <taxon>Paenibacillus</taxon>
    </lineage>
</organism>
<dbReference type="InterPro" id="IPR050155">
    <property type="entry name" value="HAD-like_hydrolase_sf"/>
</dbReference>
<dbReference type="EMBL" id="JACXIZ010000010">
    <property type="protein sequence ID" value="MBD2844342.1"/>
    <property type="molecule type" value="Genomic_DNA"/>
</dbReference>
<dbReference type="Proteomes" id="UP000621560">
    <property type="component" value="Unassembled WGS sequence"/>
</dbReference>
<sequence>MTDIRIGDRHFEVELVVFDKDGLLFDAQYFWKCLAQIRIAALREALPSEGVRAWCRRFGVRETGGAVTDVEPGGIFALAPPQEEIIVTAAVLAEWSDADWGVCRERAAELFAVSDRQFDLLQSLQPRPGFPAIFDRLEAAGVPFGIATSDDDDRTRRSIARYARVEALQFVVTPVDVERGKPHPDMLELIARRTGIRPERIMMIGDSFVDVRMARAAGCIGVGIPDHPEMAERMRPWADAMADSLEELEIECTTTTIPKGRDGI</sequence>
<dbReference type="AlphaFoldDB" id="A0A927BQD5"/>
<proteinExistence type="predicted"/>
<dbReference type="SFLD" id="SFLDS00003">
    <property type="entry name" value="Haloacid_Dehalogenase"/>
    <property type="match status" value="1"/>
</dbReference>
<dbReference type="PRINTS" id="PR00413">
    <property type="entry name" value="HADHALOGNASE"/>
</dbReference>
<dbReference type="Pfam" id="PF00702">
    <property type="entry name" value="Hydrolase"/>
    <property type="match status" value="1"/>
</dbReference>
<dbReference type="SFLD" id="SFLDG01129">
    <property type="entry name" value="C1.5:_HAD__Beta-PGM__Phosphata"/>
    <property type="match status" value="1"/>
</dbReference>
<dbReference type="InterPro" id="IPR036412">
    <property type="entry name" value="HAD-like_sf"/>
</dbReference>
<gene>
    <name evidence="1" type="ORF">IDH44_04000</name>
</gene>
<evidence type="ECO:0000313" key="1">
    <source>
        <dbReference type="EMBL" id="MBD2844342.1"/>
    </source>
</evidence>
<dbReference type="NCBIfam" id="TIGR01509">
    <property type="entry name" value="HAD-SF-IA-v3"/>
    <property type="match status" value="1"/>
</dbReference>
<evidence type="ECO:0000313" key="2">
    <source>
        <dbReference type="Proteomes" id="UP000621560"/>
    </source>
</evidence>
<reference evidence="1" key="1">
    <citation type="submission" date="2020-09" db="EMBL/GenBank/DDBJ databases">
        <title>A novel bacterium of genus Paenibacillus, isolated from South China Sea.</title>
        <authorList>
            <person name="Huang H."/>
            <person name="Mo K."/>
            <person name="Hu Y."/>
        </authorList>
    </citation>
    <scope>NUCLEOTIDE SEQUENCE</scope>
    <source>
        <strain evidence="1">IB182496</strain>
    </source>
</reference>
<dbReference type="InterPro" id="IPR006439">
    <property type="entry name" value="HAD-SF_hydro_IA"/>
</dbReference>
<dbReference type="NCBIfam" id="TIGR01549">
    <property type="entry name" value="HAD-SF-IA-v1"/>
    <property type="match status" value="1"/>
</dbReference>
<dbReference type="CDD" id="cd01427">
    <property type="entry name" value="HAD_like"/>
    <property type="match status" value="1"/>
</dbReference>
<name>A0A927BQD5_9BACL</name>
<dbReference type="GO" id="GO:0006281">
    <property type="term" value="P:DNA repair"/>
    <property type="evidence" value="ECO:0007669"/>
    <property type="project" value="TreeGrafter"/>
</dbReference>
<dbReference type="PANTHER" id="PTHR43434">
    <property type="entry name" value="PHOSPHOGLYCOLATE PHOSPHATASE"/>
    <property type="match status" value="1"/>
</dbReference>
<dbReference type="GO" id="GO:0008967">
    <property type="term" value="F:phosphoglycolate phosphatase activity"/>
    <property type="evidence" value="ECO:0007669"/>
    <property type="project" value="TreeGrafter"/>
</dbReference>
<keyword evidence="2" id="KW-1185">Reference proteome</keyword>
<dbReference type="RefSeq" id="WP_190914934.1">
    <property type="nucleotide sequence ID" value="NZ_JACXIZ010000010.1"/>
</dbReference>